<comment type="caution">
    <text evidence="3">The sequence shown here is derived from an EMBL/GenBank/DDBJ whole genome shotgun (WGS) entry which is preliminary data.</text>
</comment>
<name>A0A1Q9DNX9_SYMMI</name>
<keyword evidence="2" id="KW-1133">Transmembrane helix</keyword>
<evidence type="ECO:0000313" key="3">
    <source>
        <dbReference type="EMBL" id="OLP96886.1"/>
    </source>
</evidence>
<keyword evidence="4" id="KW-1185">Reference proteome</keyword>
<gene>
    <name evidence="3" type="ORF">AK812_SmicGene20819</name>
</gene>
<accession>A0A1Q9DNX9</accession>
<evidence type="ECO:0000313" key="4">
    <source>
        <dbReference type="Proteomes" id="UP000186817"/>
    </source>
</evidence>
<feature type="transmembrane region" description="Helical" evidence="2">
    <location>
        <begin position="265"/>
        <end position="288"/>
    </location>
</feature>
<reference evidence="3 4" key="1">
    <citation type="submission" date="2016-02" db="EMBL/GenBank/DDBJ databases">
        <title>Genome analysis of coral dinoflagellate symbionts highlights evolutionary adaptations to a symbiotic lifestyle.</title>
        <authorList>
            <person name="Aranda M."/>
            <person name="Li Y."/>
            <person name="Liew Y.J."/>
            <person name="Baumgarten S."/>
            <person name="Simakov O."/>
            <person name="Wilson M."/>
            <person name="Piel J."/>
            <person name="Ashoor H."/>
            <person name="Bougouffa S."/>
            <person name="Bajic V.B."/>
            <person name="Ryu T."/>
            <person name="Ravasi T."/>
            <person name="Bayer T."/>
            <person name="Micklem G."/>
            <person name="Kim H."/>
            <person name="Bhak J."/>
            <person name="Lajeunesse T.C."/>
            <person name="Voolstra C.R."/>
        </authorList>
    </citation>
    <scope>NUCLEOTIDE SEQUENCE [LARGE SCALE GENOMIC DNA]</scope>
    <source>
        <strain evidence="3 4">CCMP2467</strain>
    </source>
</reference>
<feature type="transmembrane region" description="Helical" evidence="2">
    <location>
        <begin position="149"/>
        <end position="168"/>
    </location>
</feature>
<feature type="compositionally biased region" description="Basic and acidic residues" evidence="1">
    <location>
        <begin position="528"/>
        <end position="544"/>
    </location>
</feature>
<dbReference type="EMBL" id="LSRX01000452">
    <property type="protein sequence ID" value="OLP96886.1"/>
    <property type="molecule type" value="Genomic_DNA"/>
</dbReference>
<evidence type="ECO:0000256" key="2">
    <source>
        <dbReference type="SAM" id="Phobius"/>
    </source>
</evidence>
<dbReference type="Gene3D" id="3.30.70.250">
    <property type="entry name" value="Malonyl-CoA ACP transacylase, ACP-binding"/>
    <property type="match status" value="1"/>
</dbReference>
<proteinExistence type="predicted"/>
<keyword evidence="2" id="KW-0472">Membrane</keyword>
<dbReference type="AlphaFoldDB" id="A0A1Q9DNX9"/>
<feature type="transmembrane region" description="Helical" evidence="2">
    <location>
        <begin position="107"/>
        <end position="129"/>
    </location>
</feature>
<keyword evidence="2" id="KW-0812">Transmembrane</keyword>
<feature type="region of interest" description="Disordered" evidence="1">
    <location>
        <begin position="522"/>
        <end position="544"/>
    </location>
</feature>
<evidence type="ECO:0000256" key="1">
    <source>
        <dbReference type="SAM" id="MobiDB-lite"/>
    </source>
</evidence>
<dbReference type="OrthoDB" id="443740at2759"/>
<organism evidence="3 4">
    <name type="scientific">Symbiodinium microadriaticum</name>
    <name type="common">Dinoflagellate</name>
    <name type="synonym">Zooxanthella microadriatica</name>
    <dbReference type="NCBI Taxonomy" id="2951"/>
    <lineage>
        <taxon>Eukaryota</taxon>
        <taxon>Sar</taxon>
        <taxon>Alveolata</taxon>
        <taxon>Dinophyceae</taxon>
        <taxon>Suessiales</taxon>
        <taxon>Symbiodiniaceae</taxon>
        <taxon>Symbiodinium</taxon>
    </lineage>
</organism>
<dbReference type="Proteomes" id="UP000186817">
    <property type="component" value="Unassembled WGS sequence"/>
</dbReference>
<sequence>MGCGLLLMLSSQQSFVPAAFGKQEAPRPELSTVRPMDMAQGVETSAPSSASSFLPLAGGLALGLALVLPQRAMAATGNDDVGTLVDRLFTKEALGAFGIAGLSWNTFYLLFGLSGVGILGLAAILTVFLPPARNATARRKCAACPRNTATRAMALGKILMGCGLLLMLSSQQSFVPAAFGKQEAPRPELSTVRPMDMAQGVETSAPSSASSFLPLAGGLALGLALVLPQRAMAATGNDDVGTLVDRLFTKEALGAFGIAGLSWNAFYLLFGLSGVGIIGLAVILTVFLPPPRTLKDKATVSVTGLDEAKVQDLCRKAVEAAAAGEVCQVSGYLHKRGFLVGGTKLAMEGFQKLAKSARAMQVTLCKSSLSLAMLSRLSRDGGLSELVRSEHRAAAPPALDVTSIEDDARLNAIAGMSGSFSEGRLTPHIGSTSAEGSPEQVRSDDSALADLVGPPRTPRRPARLLVTDHVVRVGDDFKLSRLIGPQQADSDDAALALLVEAPPTRAQQFRLKKGHGVAETFSHGWAARAREAPEPDRPTEEAQA</sequence>
<protein>
    <submittedName>
        <fullName evidence="3">Uncharacterized protein</fullName>
    </submittedName>
</protein>